<dbReference type="Gene3D" id="3.30.870.10">
    <property type="entry name" value="Endonuclease Chain A"/>
    <property type="match status" value="2"/>
</dbReference>
<proteinExistence type="predicted"/>
<dbReference type="Pfam" id="PF13091">
    <property type="entry name" value="PLDc_2"/>
    <property type="match status" value="2"/>
</dbReference>
<dbReference type="Proteomes" id="UP000292544">
    <property type="component" value="Unassembled WGS sequence"/>
</dbReference>
<dbReference type="CDD" id="cd09111">
    <property type="entry name" value="PLDc_ymdC_like_1"/>
    <property type="match status" value="1"/>
</dbReference>
<dbReference type="SMART" id="SM00155">
    <property type="entry name" value="PLDc"/>
    <property type="match status" value="2"/>
</dbReference>
<organism evidence="2 3">
    <name type="scientific">Corallincola spongiicola</name>
    <dbReference type="NCBI Taxonomy" id="2520508"/>
    <lineage>
        <taxon>Bacteria</taxon>
        <taxon>Pseudomonadati</taxon>
        <taxon>Pseudomonadota</taxon>
        <taxon>Gammaproteobacteria</taxon>
        <taxon>Alteromonadales</taxon>
        <taxon>Psychromonadaceae</taxon>
        <taxon>Corallincola</taxon>
    </lineage>
</organism>
<dbReference type="CDD" id="cd09113">
    <property type="entry name" value="PLDc_ymdC_like_2"/>
    <property type="match status" value="1"/>
</dbReference>
<dbReference type="PROSITE" id="PS50035">
    <property type="entry name" value="PLD"/>
    <property type="match status" value="1"/>
</dbReference>
<protein>
    <submittedName>
        <fullName evidence="2">Phospholipase D family protein</fullName>
    </submittedName>
</protein>
<dbReference type="InterPro" id="IPR001736">
    <property type="entry name" value="PLipase_D/transphosphatidylase"/>
</dbReference>
<dbReference type="SUPFAM" id="SSF56024">
    <property type="entry name" value="Phospholipase D/nuclease"/>
    <property type="match status" value="2"/>
</dbReference>
<evidence type="ECO:0000313" key="2">
    <source>
        <dbReference type="EMBL" id="TAA45012.1"/>
    </source>
</evidence>
<accession>A0ABY1WN70</accession>
<dbReference type="PANTHER" id="PTHR21248">
    <property type="entry name" value="CARDIOLIPIN SYNTHASE"/>
    <property type="match status" value="1"/>
</dbReference>
<keyword evidence="3" id="KW-1185">Reference proteome</keyword>
<dbReference type="PANTHER" id="PTHR21248:SF12">
    <property type="entry name" value="CARDIOLIPIN SYNTHASE C"/>
    <property type="match status" value="1"/>
</dbReference>
<evidence type="ECO:0000259" key="1">
    <source>
        <dbReference type="PROSITE" id="PS50035"/>
    </source>
</evidence>
<dbReference type="InterPro" id="IPR025202">
    <property type="entry name" value="PLD-like_dom"/>
</dbReference>
<feature type="domain" description="PLD phosphodiesterase" evidence="1">
    <location>
        <begin position="454"/>
        <end position="481"/>
    </location>
</feature>
<dbReference type="EMBL" id="SHLY01000004">
    <property type="protein sequence ID" value="TAA45012.1"/>
    <property type="molecule type" value="Genomic_DNA"/>
</dbReference>
<evidence type="ECO:0000313" key="3">
    <source>
        <dbReference type="Proteomes" id="UP000292544"/>
    </source>
</evidence>
<reference evidence="3" key="1">
    <citation type="submission" date="2019-02" db="EMBL/GenBank/DDBJ databases">
        <title>Draft genome sequence of Muricauda sp. 176CP4-71.</title>
        <authorList>
            <person name="Park J.-S."/>
        </authorList>
    </citation>
    <scope>NUCLEOTIDE SEQUENCE [LARGE SCALE GENOMIC DNA]</scope>
    <source>
        <strain evidence="3">176GS2-150</strain>
    </source>
</reference>
<gene>
    <name evidence="2" type="ORF">EXY25_12445</name>
</gene>
<comment type="caution">
    <text evidence="2">The sequence shown here is derived from an EMBL/GenBank/DDBJ whole genome shotgun (WGS) entry which is preliminary data.</text>
</comment>
<sequence length="547" mass="60670">MLGACDLSTAPMLRLLFFLIDSTRSFSMAVILHLFACCAVFLRRPVTAVTPTSILLSGLLCLLVVPVKAEAELPVIGLTERLQPLQSQMQNSTGVYLLEYGEEALMGRAWLTAHAERSIDVQYFIWSSDNIGTLAAEALLSAAERGVKVRVLVDDLLIDADDVTLLSLEAHPNVEVKIYNPLHSVGVSGVKRFLNIALGFRQVNQRMHDKTATFDGVVGITGGRNMADEYYDFDQQYNFRDRDILLVGQAVKQMTSNFEQFWQSDLSKPISDLLQHSKQQLTQQQVHEFQQQLHLYAQDPANFAPEVRQALADLPRRFSELVDALVWTEVKFVHDMPGKNSGKEGLKGGGRSTDSLVQVLASAKRTITIQSPYLILPEGGMDFFADKIAQGVKVKIVTNSLASTDNLPAFSGYAKIREDLLAIGVELYEFRPHPLSQRTLMARYPQVQGAGREPIFALHAKSFVVDGQLAYVGTFNLDPRSANLNTEVGALFNEPTLSSRLEQSILNDMLPVNSWRVTKGDNPDKHASLAKRAKLMGFKLLPLDPIL</sequence>
<name>A0ABY1WN70_9GAMM</name>